<dbReference type="InterPro" id="IPR052943">
    <property type="entry name" value="TMTC_O-mannosyl-trnsfr"/>
</dbReference>
<proteinExistence type="predicted"/>
<dbReference type="InterPro" id="IPR019734">
    <property type="entry name" value="TPR_rpt"/>
</dbReference>
<reference evidence="2 3" key="1">
    <citation type="journal article" date="2016" name="Nat. Commun.">
        <title>Thousands of microbial genomes shed light on interconnected biogeochemical processes in an aquifer system.</title>
        <authorList>
            <person name="Anantharaman K."/>
            <person name="Brown C.T."/>
            <person name="Hug L.A."/>
            <person name="Sharon I."/>
            <person name="Castelle C.J."/>
            <person name="Probst A.J."/>
            <person name="Thomas B.C."/>
            <person name="Singh A."/>
            <person name="Wilkins M.J."/>
            <person name="Karaoz U."/>
            <person name="Brodie E.L."/>
            <person name="Williams K.H."/>
            <person name="Hubbard S.S."/>
            <person name="Banfield J.F."/>
        </authorList>
    </citation>
    <scope>NUCLEOTIDE SEQUENCE [LARGE SCALE GENOMIC DNA]</scope>
</reference>
<dbReference type="Pfam" id="PF13432">
    <property type="entry name" value="TPR_16"/>
    <property type="match status" value="1"/>
</dbReference>
<dbReference type="Proteomes" id="UP000176445">
    <property type="component" value="Unassembled WGS sequence"/>
</dbReference>
<dbReference type="Gene3D" id="1.25.40.10">
    <property type="entry name" value="Tetratricopeptide repeat domain"/>
    <property type="match status" value="1"/>
</dbReference>
<evidence type="ECO:0000313" key="2">
    <source>
        <dbReference type="EMBL" id="OGG49963.1"/>
    </source>
</evidence>
<feature type="repeat" description="TPR" evidence="1">
    <location>
        <begin position="179"/>
        <end position="212"/>
    </location>
</feature>
<keyword evidence="1" id="KW-0802">TPR repeat</keyword>
<dbReference type="SUPFAM" id="SSF48452">
    <property type="entry name" value="TPR-like"/>
    <property type="match status" value="1"/>
</dbReference>
<dbReference type="PANTHER" id="PTHR44809">
    <property type="match status" value="1"/>
</dbReference>
<protein>
    <submittedName>
        <fullName evidence="2">Uncharacterized protein</fullName>
    </submittedName>
</protein>
<dbReference type="EMBL" id="MFKW01000060">
    <property type="protein sequence ID" value="OGG49963.1"/>
    <property type="molecule type" value="Genomic_DNA"/>
</dbReference>
<organism evidence="2 3">
    <name type="scientific">Candidatus Kaiserbacteria bacterium RIFCSPHIGHO2_01_FULL_54_36b</name>
    <dbReference type="NCBI Taxonomy" id="1798483"/>
    <lineage>
        <taxon>Bacteria</taxon>
        <taxon>Candidatus Kaiseribacteriota</taxon>
    </lineage>
</organism>
<dbReference type="PROSITE" id="PS50293">
    <property type="entry name" value="TPR_REGION"/>
    <property type="match status" value="1"/>
</dbReference>
<dbReference type="PANTHER" id="PTHR44809:SF1">
    <property type="entry name" value="PROTEIN O-MANNOSYL-TRANSFERASE TMTC1"/>
    <property type="match status" value="1"/>
</dbReference>
<accession>A0A1F6CL41</accession>
<comment type="caution">
    <text evidence="2">The sequence shown here is derived from an EMBL/GenBank/DDBJ whole genome shotgun (WGS) entry which is preliminary data.</text>
</comment>
<sequence>MIWYLFPAIVLLLSLLGMAGIVVRRFPEIVLLDVESISRAREREVKHELLQQRAGRIVNRVASQITAVIRPLIRLAIAGGSNAYDSVMALERKWRTVGAGATKLASTDERLRLLTEEAESLSRQGKAREAERKYIEAISVNPKYVKAYENLGRLYVREKQWIEAEESFQFVLKLDPNDASAHANLGELEAARGDLPSAVAHFKEAVARKPANPKYLDLLLEAAIITSDRDLARGTFARLKETNPENQKLPIFEQRIRGI</sequence>
<dbReference type="SMART" id="SM00028">
    <property type="entry name" value="TPR"/>
    <property type="match status" value="3"/>
</dbReference>
<evidence type="ECO:0000256" key="1">
    <source>
        <dbReference type="PROSITE-ProRule" id="PRU00339"/>
    </source>
</evidence>
<feature type="repeat" description="TPR" evidence="1">
    <location>
        <begin position="145"/>
        <end position="178"/>
    </location>
</feature>
<dbReference type="InterPro" id="IPR011990">
    <property type="entry name" value="TPR-like_helical_dom_sf"/>
</dbReference>
<evidence type="ECO:0000313" key="3">
    <source>
        <dbReference type="Proteomes" id="UP000176445"/>
    </source>
</evidence>
<dbReference type="PROSITE" id="PS50005">
    <property type="entry name" value="TPR"/>
    <property type="match status" value="2"/>
</dbReference>
<name>A0A1F6CL41_9BACT</name>
<dbReference type="AlphaFoldDB" id="A0A1F6CL41"/>
<gene>
    <name evidence="2" type="ORF">A2704_01550</name>
</gene>